<keyword evidence="4" id="KW-0274">FAD</keyword>
<protein>
    <submittedName>
        <fullName evidence="7">GMC family oxidoreductase</fullName>
    </submittedName>
</protein>
<dbReference type="AlphaFoldDB" id="A0A849VXI2"/>
<keyword evidence="3" id="KW-0285">Flavoprotein</keyword>
<dbReference type="SUPFAM" id="SSF51905">
    <property type="entry name" value="FAD/NAD(P)-binding domain"/>
    <property type="match status" value="1"/>
</dbReference>
<dbReference type="Gene3D" id="3.50.50.60">
    <property type="entry name" value="FAD/NAD(P)-binding domain"/>
    <property type="match status" value="2"/>
</dbReference>
<keyword evidence="5" id="KW-0560">Oxidoreductase</keyword>
<dbReference type="RefSeq" id="WP_113281307.1">
    <property type="nucleotide sequence ID" value="NZ_JABUMX010000004.1"/>
</dbReference>
<feature type="domain" description="Glucose-methanol-choline oxidoreductase C-terminal" evidence="6">
    <location>
        <begin position="405"/>
        <end position="532"/>
    </location>
</feature>
<evidence type="ECO:0000256" key="5">
    <source>
        <dbReference type="ARBA" id="ARBA00023002"/>
    </source>
</evidence>
<dbReference type="Pfam" id="PF05199">
    <property type="entry name" value="GMC_oxred_C"/>
    <property type="match status" value="1"/>
</dbReference>
<reference evidence="7 8" key="1">
    <citation type="submission" date="2020-05" db="EMBL/GenBank/DDBJ databases">
        <authorList>
            <person name="Kim M.K."/>
        </authorList>
    </citation>
    <scope>NUCLEOTIDE SEQUENCE [LARGE SCALE GENOMIC DNA]</scope>
    <source>
        <strain evidence="7 8">BT25</strain>
    </source>
</reference>
<dbReference type="InterPro" id="IPR007867">
    <property type="entry name" value="GMC_OxRtase_C"/>
</dbReference>
<proteinExistence type="inferred from homology"/>
<sequence length="548" mass="59468">MFVGDITNLLSKVHNICVVGSGPVGIVTALELARLGQSITLIESGLFKPDAAAQALSDAERADIRRNSDMTLSVQRSFGGTSNLWGAGCVPLDPIDFAYRPITADAIWPIAYSEFADYLKIACRYANCGESFQQPVRGLKLVDNNFSTGNLMRYAQPVSFGVAYRKEIERSPLITACLGATVTDMCFAHDDGIEAIKVRSRDGSMGLLKAKAYIFACGGVETTRLLLAAQAEAPKRFGGEEGPLGRFYMGHLSGDVADIHFSHAGLDKALDFFRGPDGAFGRRRITGSGEFQAKENLTNISFWPKLPAMADASHRDAVLSLAYLTLSVPPVGRVLVSESLRRINVGDGGHKAAHALNVARGLPAIAKFLPRFIYGRSLSSRRLPGLHLLNGARRYPLHYHAEHLPNVDSRIRLVNERDALGLRKVILDLRFQSKDAEAVVDTHNHLDRWMKSTGLGELIWHGPPEERQPSVMDQAGDGVHQIGTARMALSPKAGIVDRNCRVFGVRNLYLASSAVFPTSGQANPTLSAITLAARLAHTIATEIATHLV</sequence>
<organism evidence="7 8">
    <name type="scientific">Phyllobacterium pellucidum</name>
    <dbReference type="NCBI Taxonomy" id="2740464"/>
    <lineage>
        <taxon>Bacteria</taxon>
        <taxon>Pseudomonadati</taxon>
        <taxon>Pseudomonadota</taxon>
        <taxon>Alphaproteobacteria</taxon>
        <taxon>Hyphomicrobiales</taxon>
        <taxon>Phyllobacteriaceae</taxon>
        <taxon>Phyllobacterium</taxon>
    </lineage>
</organism>
<evidence type="ECO:0000256" key="3">
    <source>
        <dbReference type="ARBA" id="ARBA00022630"/>
    </source>
</evidence>
<dbReference type="GO" id="GO:0016614">
    <property type="term" value="F:oxidoreductase activity, acting on CH-OH group of donors"/>
    <property type="evidence" value="ECO:0007669"/>
    <property type="project" value="InterPro"/>
</dbReference>
<accession>A0A849VXI2</accession>
<dbReference type="InterPro" id="IPR036188">
    <property type="entry name" value="FAD/NAD-bd_sf"/>
</dbReference>
<dbReference type="InterPro" id="IPR051473">
    <property type="entry name" value="P2Ox-like"/>
</dbReference>
<evidence type="ECO:0000256" key="1">
    <source>
        <dbReference type="ARBA" id="ARBA00001974"/>
    </source>
</evidence>
<dbReference type="Proteomes" id="UP000550508">
    <property type="component" value="Unassembled WGS sequence"/>
</dbReference>
<evidence type="ECO:0000256" key="2">
    <source>
        <dbReference type="ARBA" id="ARBA00010790"/>
    </source>
</evidence>
<comment type="similarity">
    <text evidence="2">Belongs to the GMC oxidoreductase family.</text>
</comment>
<keyword evidence="8" id="KW-1185">Reference proteome</keyword>
<gene>
    <name evidence="7" type="ORF">HQ945_17185</name>
</gene>
<dbReference type="PANTHER" id="PTHR42784:SF1">
    <property type="entry name" value="PYRANOSE 2-OXIDASE"/>
    <property type="match status" value="1"/>
</dbReference>
<dbReference type="EMBL" id="JABUMX010000004">
    <property type="protein sequence ID" value="NTS32997.1"/>
    <property type="molecule type" value="Genomic_DNA"/>
</dbReference>
<evidence type="ECO:0000313" key="7">
    <source>
        <dbReference type="EMBL" id="NTS32997.1"/>
    </source>
</evidence>
<evidence type="ECO:0000313" key="8">
    <source>
        <dbReference type="Proteomes" id="UP000550508"/>
    </source>
</evidence>
<dbReference type="PANTHER" id="PTHR42784">
    <property type="entry name" value="PYRANOSE 2-OXIDASE"/>
    <property type="match status" value="1"/>
</dbReference>
<comment type="cofactor">
    <cofactor evidence="1">
        <name>FAD</name>
        <dbReference type="ChEBI" id="CHEBI:57692"/>
    </cofactor>
</comment>
<name>A0A849VXI2_9HYPH</name>
<comment type="caution">
    <text evidence="7">The sequence shown here is derived from an EMBL/GenBank/DDBJ whole genome shotgun (WGS) entry which is preliminary data.</text>
</comment>
<evidence type="ECO:0000256" key="4">
    <source>
        <dbReference type="ARBA" id="ARBA00022827"/>
    </source>
</evidence>
<evidence type="ECO:0000259" key="6">
    <source>
        <dbReference type="Pfam" id="PF05199"/>
    </source>
</evidence>